<dbReference type="InterPro" id="IPR035906">
    <property type="entry name" value="MetI-like_sf"/>
</dbReference>
<organism evidence="6 7">
    <name type="scientific">Paenibacillus taihuensis</name>
    <dbReference type="NCBI Taxonomy" id="1156355"/>
    <lineage>
        <taxon>Bacteria</taxon>
        <taxon>Bacillati</taxon>
        <taxon>Bacillota</taxon>
        <taxon>Bacilli</taxon>
        <taxon>Bacillales</taxon>
        <taxon>Paenibacillaceae</taxon>
        <taxon>Paenibacillus</taxon>
    </lineage>
</organism>
<sequence length="64" mass="7094">MMGNQMAQMPTNLQTIAGNAMVPFDLIETQMMAAALLVILPSLLLYAFAQRYYVEGIERTGIVE</sequence>
<comment type="caution">
    <text evidence="6">The sequence shown here is derived from an EMBL/GenBank/DDBJ whole genome shotgun (WGS) entry which is preliminary data.</text>
</comment>
<protein>
    <submittedName>
        <fullName evidence="6">Multiple sugar transport system permease protein</fullName>
    </submittedName>
</protein>
<dbReference type="GO" id="GO:0016020">
    <property type="term" value="C:membrane"/>
    <property type="evidence" value="ECO:0007669"/>
    <property type="project" value="UniProtKB-SubCell"/>
</dbReference>
<evidence type="ECO:0000313" key="7">
    <source>
        <dbReference type="Proteomes" id="UP000256304"/>
    </source>
</evidence>
<accession>A0A3D9PY56</accession>
<name>A0A3D9PY56_9BACL</name>
<keyword evidence="3 5" id="KW-1133">Transmembrane helix</keyword>
<evidence type="ECO:0000256" key="1">
    <source>
        <dbReference type="ARBA" id="ARBA00004141"/>
    </source>
</evidence>
<feature type="transmembrane region" description="Helical" evidence="5">
    <location>
        <begin position="31"/>
        <end position="49"/>
    </location>
</feature>
<gene>
    <name evidence="6" type="ORF">A8990_1675</name>
</gene>
<evidence type="ECO:0000256" key="5">
    <source>
        <dbReference type="SAM" id="Phobius"/>
    </source>
</evidence>
<keyword evidence="2 5" id="KW-0812">Transmembrane</keyword>
<evidence type="ECO:0000256" key="2">
    <source>
        <dbReference type="ARBA" id="ARBA00022692"/>
    </source>
</evidence>
<proteinExistence type="predicted"/>
<keyword evidence="6" id="KW-0813">Transport</keyword>
<evidence type="ECO:0000313" key="6">
    <source>
        <dbReference type="EMBL" id="REE55459.1"/>
    </source>
</evidence>
<evidence type="ECO:0000256" key="4">
    <source>
        <dbReference type="ARBA" id="ARBA00023136"/>
    </source>
</evidence>
<dbReference type="Proteomes" id="UP000256304">
    <property type="component" value="Unassembled WGS sequence"/>
</dbReference>
<evidence type="ECO:0000256" key="3">
    <source>
        <dbReference type="ARBA" id="ARBA00022989"/>
    </source>
</evidence>
<reference evidence="6 7" key="1">
    <citation type="submission" date="2018-08" db="EMBL/GenBank/DDBJ databases">
        <title>Genomic Encyclopedia of Type Strains, Phase III (KMG-III): the genomes of soil and plant-associated and newly described type strains.</title>
        <authorList>
            <person name="Whitman W."/>
        </authorList>
    </citation>
    <scope>NUCLEOTIDE SEQUENCE [LARGE SCALE GENOMIC DNA]</scope>
    <source>
        <strain evidence="6 7">CGMCC 1.10966</strain>
    </source>
</reference>
<dbReference type="AlphaFoldDB" id="A0A3D9PY56"/>
<dbReference type="EMBL" id="QTTN01000067">
    <property type="protein sequence ID" value="REE55459.1"/>
    <property type="molecule type" value="Genomic_DNA"/>
</dbReference>
<comment type="subcellular location">
    <subcellularLocation>
        <location evidence="1">Membrane</location>
        <topology evidence="1">Multi-pass membrane protein</topology>
    </subcellularLocation>
</comment>
<keyword evidence="4 5" id="KW-0472">Membrane</keyword>
<dbReference type="SUPFAM" id="SSF161098">
    <property type="entry name" value="MetI-like"/>
    <property type="match status" value="1"/>
</dbReference>
<keyword evidence="7" id="KW-1185">Reference proteome</keyword>
<keyword evidence="6" id="KW-0762">Sugar transport</keyword>